<feature type="non-terminal residue" evidence="4">
    <location>
        <position position="224"/>
    </location>
</feature>
<feature type="region of interest" description="Disordered" evidence="2">
    <location>
        <begin position="1"/>
        <end position="26"/>
    </location>
</feature>
<dbReference type="AlphaFoldDB" id="A0A2C6JXY8"/>
<dbReference type="Gene3D" id="3.30.70.330">
    <property type="match status" value="1"/>
</dbReference>
<dbReference type="Pfam" id="PF00076">
    <property type="entry name" value="RRM_1"/>
    <property type="match status" value="1"/>
</dbReference>
<reference evidence="4 5" key="1">
    <citation type="journal article" date="2017" name="Int. J. Parasitol.">
        <title>The genome of the protozoan parasite Cystoisospora suis and a reverse vaccinology approach to identify vaccine candidates.</title>
        <authorList>
            <person name="Palmieri N."/>
            <person name="Shrestha A."/>
            <person name="Ruttkowski B."/>
            <person name="Beck T."/>
            <person name="Vogl C."/>
            <person name="Tomley F."/>
            <person name="Blake D.P."/>
            <person name="Joachim A."/>
        </authorList>
    </citation>
    <scope>NUCLEOTIDE SEQUENCE [LARGE SCALE GENOMIC DNA]</scope>
    <source>
        <strain evidence="4 5">Wien I</strain>
    </source>
</reference>
<protein>
    <submittedName>
        <fullName evidence="4">Rna recognition motif-containing protein</fullName>
    </submittedName>
</protein>
<dbReference type="GO" id="GO:0000380">
    <property type="term" value="P:alternative mRNA splicing, via spliceosome"/>
    <property type="evidence" value="ECO:0007669"/>
    <property type="project" value="TreeGrafter"/>
</dbReference>
<accession>A0A2C6JXY8</accession>
<dbReference type="OrthoDB" id="272703at2759"/>
<organism evidence="4 5">
    <name type="scientific">Cystoisospora suis</name>
    <dbReference type="NCBI Taxonomy" id="483139"/>
    <lineage>
        <taxon>Eukaryota</taxon>
        <taxon>Sar</taxon>
        <taxon>Alveolata</taxon>
        <taxon>Apicomplexa</taxon>
        <taxon>Conoidasida</taxon>
        <taxon>Coccidia</taxon>
        <taxon>Eucoccidiorida</taxon>
        <taxon>Eimeriorina</taxon>
        <taxon>Sarcocystidae</taxon>
        <taxon>Cystoisospora</taxon>
    </lineage>
</organism>
<evidence type="ECO:0000256" key="2">
    <source>
        <dbReference type="SAM" id="MobiDB-lite"/>
    </source>
</evidence>
<dbReference type="InterPro" id="IPR000504">
    <property type="entry name" value="RRM_dom"/>
</dbReference>
<evidence type="ECO:0000313" key="4">
    <source>
        <dbReference type="EMBL" id="PHJ15750.1"/>
    </source>
</evidence>
<dbReference type="SMART" id="SM00360">
    <property type="entry name" value="RRM"/>
    <property type="match status" value="1"/>
</dbReference>
<name>A0A2C6JXY8_9APIC</name>
<dbReference type="RefSeq" id="XP_067917482.1">
    <property type="nucleotide sequence ID" value="XM_068070542.1"/>
</dbReference>
<dbReference type="GO" id="GO:0006376">
    <property type="term" value="P:mRNA splice site recognition"/>
    <property type="evidence" value="ECO:0007669"/>
    <property type="project" value="TreeGrafter"/>
</dbReference>
<dbReference type="PROSITE" id="PS50102">
    <property type="entry name" value="RRM"/>
    <property type="match status" value="1"/>
</dbReference>
<dbReference type="GO" id="GO:0000381">
    <property type="term" value="P:regulation of alternative mRNA splicing, via spliceosome"/>
    <property type="evidence" value="ECO:0007669"/>
    <property type="project" value="TreeGrafter"/>
</dbReference>
<dbReference type="GO" id="GO:0003723">
    <property type="term" value="F:RNA binding"/>
    <property type="evidence" value="ECO:0007669"/>
    <property type="project" value="UniProtKB-UniRule"/>
</dbReference>
<dbReference type="GO" id="GO:0071013">
    <property type="term" value="C:catalytic step 2 spliceosome"/>
    <property type="evidence" value="ECO:0007669"/>
    <property type="project" value="TreeGrafter"/>
</dbReference>
<evidence type="ECO:0000259" key="3">
    <source>
        <dbReference type="PROSITE" id="PS50102"/>
    </source>
</evidence>
<dbReference type="SUPFAM" id="SSF54928">
    <property type="entry name" value="RNA-binding domain, RBD"/>
    <property type="match status" value="1"/>
</dbReference>
<gene>
    <name evidence="4" type="ORF">CSUI_010438</name>
</gene>
<proteinExistence type="predicted"/>
<dbReference type="InterPro" id="IPR035979">
    <property type="entry name" value="RBD_domain_sf"/>
</dbReference>
<dbReference type="InterPro" id="IPR051974">
    <property type="entry name" value="PUF60_regulator"/>
</dbReference>
<dbReference type="PANTHER" id="PTHR47330">
    <property type="entry name" value="POLY(U)-BINDING-SPLICING FACTOR PUF60-B-RELATED"/>
    <property type="match status" value="1"/>
</dbReference>
<dbReference type="GeneID" id="94433753"/>
<sequence length="224" mass="22270">MEKDDPTIKVGRPTAVGSSGGQQLQRPLIMPNISPLGGLATTPTAGVAGALNAAAALGGGGAAAVGTPGMMLAGGGGGVSPGVLGAAAAGGAGHSSSMFNSAQAGAAAATAILAGRTGAVAENLAGLLSTSQGSVLSPDQQLLQQQLLQQQQQQVNNRVYIGNVPFGFSSEDLKKIFVVFGPILSCQLLPSQENPQQHRGYGFIEYATADAAKLAIETMNGFEV</sequence>
<dbReference type="VEuPathDB" id="ToxoDB:CSUI_010438"/>
<evidence type="ECO:0000313" key="5">
    <source>
        <dbReference type="Proteomes" id="UP000221165"/>
    </source>
</evidence>
<dbReference type="GO" id="GO:0071011">
    <property type="term" value="C:precatalytic spliceosome"/>
    <property type="evidence" value="ECO:0007669"/>
    <property type="project" value="TreeGrafter"/>
</dbReference>
<dbReference type="Proteomes" id="UP000221165">
    <property type="component" value="Unassembled WGS sequence"/>
</dbReference>
<dbReference type="PANTHER" id="PTHR47330:SF1">
    <property type="entry name" value="POLY(U)-BINDING-SPLICING FACTOR PUF60"/>
    <property type="match status" value="1"/>
</dbReference>
<dbReference type="EMBL" id="MIGC01007418">
    <property type="protein sequence ID" value="PHJ15750.1"/>
    <property type="molecule type" value="Genomic_DNA"/>
</dbReference>
<dbReference type="InterPro" id="IPR012677">
    <property type="entry name" value="Nucleotide-bd_a/b_plait_sf"/>
</dbReference>
<feature type="domain" description="RRM" evidence="3">
    <location>
        <begin position="157"/>
        <end position="224"/>
    </location>
</feature>
<keyword evidence="5" id="KW-1185">Reference proteome</keyword>
<keyword evidence="1" id="KW-0694">RNA-binding</keyword>
<comment type="caution">
    <text evidence="4">The sequence shown here is derived from an EMBL/GenBank/DDBJ whole genome shotgun (WGS) entry which is preliminary data.</text>
</comment>
<evidence type="ECO:0000256" key="1">
    <source>
        <dbReference type="PROSITE-ProRule" id="PRU00176"/>
    </source>
</evidence>